<evidence type="ECO:0008006" key="4">
    <source>
        <dbReference type="Google" id="ProtNLM"/>
    </source>
</evidence>
<dbReference type="InterPro" id="IPR036388">
    <property type="entry name" value="WH-like_DNA-bd_sf"/>
</dbReference>
<evidence type="ECO:0000313" key="3">
    <source>
        <dbReference type="Proteomes" id="UP001500282"/>
    </source>
</evidence>
<proteinExistence type="predicted"/>
<sequence>MTNHARVLIAIFEDHTIRVRDIATRCQLNERAVQKIIVDLEEGGCVTDVGRGRGCRGGSARTGRRDRLHRVGPRRTPASPRYQGLWRDKPARDAAVRE</sequence>
<evidence type="ECO:0000313" key="2">
    <source>
        <dbReference type="EMBL" id="GAA1250054.1"/>
    </source>
</evidence>
<dbReference type="Proteomes" id="UP001500282">
    <property type="component" value="Unassembled WGS sequence"/>
</dbReference>
<evidence type="ECO:0000256" key="1">
    <source>
        <dbReference type="SAM" id="MobiDB-lite"/>
    </source>
</evidence>
<protein>
    <recommendedName>
        <fullName evidence="4">HTH marR-type domain-containing protein</fullName>
    </recommendedName>
</protein>
<name>A0ABN1WGT7_9ACTN</name>
<keyword evidence="3" id="KW-1185">Reference proteome</keyword>
<reference evidence="2 3" key="1">
    <citation type="journal article" date="2019" name="Int. J. Syst. Evol. Microbiol.">
        <title>The Global Catalogue of Microorganisms (GCM) 10K type strain sequencing project: providing services to taxonomists for standard genome sequencing and annotation.</title>
        <authorList>
            <consortium name="The Broad Institute Genomics Platform"/>
            <consortium name="The Broad Institute Genome Sequencing Center for Infectious Disease"/>
            <person name="Wu L."/>
            <person name="Ma J."/>
        </authorList>
    </citation>
    <scope>NUCLEOTIDE SEQUENCE [LARGE SCALE GENOMIC DNA]</scope>
    <source>
        <strain evidence="2 3">JCM 11448</strain>
    </source>
</reference>
<dbReference type="InterPro" id="IPR036390">
    <property type="entry name" value="WH_DNA-bd_sf"/>
</dbReference>
<accession>A0ABN1WGT7</accession>
<organism evidence="2 3">
    <name type="scientific">Streptomyces javensis</name>
    <dbReference type="NCBI Taxonomy" id="114698"/>
    <lineage>
        <taxon>Bacteria</taxon>
        <taxon>Bacillati</taxon>
        <taxon>Actinomycetota</taxon>
        <taxon>Actinomycetes</taxon>
        <taxon>Kitasatosporales</taxon>
        <taxon>Streptomycetaceae</taxon>
        <taxon>Streptomyces</taxon>
        <taxon>Streptomyces violaceusniger group</taxon>
    </lineage>
</organism>
<dbReference type="SUPFAM" id="SSF46785">
    <property type="entry name" value="Winged helix' DNA-binding domain"/>
    <property type="match status" value="1"/>
</dbReference>
<comment type="caution">
    <text evidence="2">The sequence shown here is derived from an EMBL/GenBank/DDBJ whole genome shotgun (WGS) entry which is preliminary data.</text>
</comment>
<gene>
    <name evidence="2" type="ORF">GCM10009579_04760</name>
</gene>
<dbReference type="Gene3D" id="1.10.10.10">
    <property type="entry name" value="Winged helix-like DNA-binding domain superfamily/Winged helix DNA-binding domain"/>
    <property type="match status" value="1"/>
</dbReference>
<feature type="region of interest" description="Disordered" evidence="1">
    <location>
        <begin position="53"/>
        <end position="98"/>
    </location>
</feature>
<feature type="compositionally biased region" description="Basic and acidic residues" evidence="1">
    <location>
        <begin position="86"/>
        <end position="98"/>
    </location>
</feature>
<dbReference type="EMBL" id="BAAAIH010000001">
    <property type="protein sequence ID" value="GAA1250054.1"/>
    <property type="molecule type" value="Genomic_DNA"/>
</dbReference>
<feature type="compositionally biased region" description="Basic residues" evidence="1">
    <location>
        <begin position="62"/>
        <end position="73"/>
    </location>
</feature>